<dbReference type="OrthoDB" id="2435937at2"/>
<dbReference type="InterPro" id="IPR029033">
    <property type="entry name" value="His_PPase_superfam"/>
</dbReference>
<dbReference type="SMART" id="SM00855">
    <property type="entry name" value="PGAM"/>
    <property type="match status" value="1"/>
</dbReference>
<name>A0A229UXN1_9BACL</name>
<organism evidence="1 2">
    <name type="scientific">Paenibacillus rigui</name>
    <dbReference type="NCBI Taxonomy" id="554312"/>
    <lineage>
        <taxon>Bacteria</taxon>
        <taxon>Bacillati</taxon>
        <taxon>Bacillota</taxon>
        <taxon>Bacilli</taxon>
        <taxon>Bacillales</taxon>
        <taxon>Paenibacillaceae</taxon>
        <taxon>Paenibacillus</taxon>
    </lineage>
</organism>
<dbReference type="CDD" id="cd07067">
    <property type="entry name" value="HP_PGM_like"/>
    <property type="match status" value="1"/>
</dbReference>
<dbReference type="Gene3D" id="3.40.50.1240">
    <property type="entry name" value="Phosphoglycerate mutase-like"/>
    <property type="match status" value="1"/>
</dbReference>
<dbReference type="Proteomes" id="UP000215509">
    <property type="component" value="Unassembled WGS sequence"/>
</dbReference>
<dbReference type="SUPFAM" id="SSF53254">
    <property type="entry name" value="Phosphoglycerate mutase-like"/>
    <property type="match status" value="1"/>
</dbReference>
<dbReference type="GO" id="GO:0005737">
    <property type="term" value="C:cytoplasm"/>
    <property type="evidence" value="ECO:0007669"/>
    <property type="project" value="TreeGrafter"/>
</dbReference>
<comment type="caution">
    <text evidence="1">The sequence shown here is derived from an EMBL/GenBank/DDBJ whole genome shotgun (WGS) entry which is preliminary data.</text>
</comment>
<gene>
    <name evidence="1" type="ORF">CF651_03615</name>
</gene>
<dbReference type="EMBL" id="NMQW01000002">
    <property type="protein sequence ID" value="OXM88188.1"/>
    <property type="molecule type" value="Genomic_DNA"/>
</dbReference>
<protein>
    <submittedName>
        <fullName evidence="1">Histidine phosphatase family protein</fullName>
    </submittedName>
</protein>
<dbReference type="AlphaFoldDB" id="A0A229UXN1"/>
<evidence type="ECO:0000313" key="1">
    <source>
        <dbReference type="EMBL" id="OXM88188.1"/>
    </source>
</evidence>
<keyword evidence="2" id="KW-1185">Reference proteome</keyword>
<accession>A0A229UXN1</accession>
<dbReference type="GO" id="GO:0016791">
    <property type="term" value="F:phosphatase activity"/>
    <property type="evidence" value="ECO:0007669"/>
    <property type="project" value="TreeGrafter"/>
</dbReference>
<dbReference type="Pfam" id="PF00300">
    <property type="entry name" value="His_Phos_1"/>
    <property type="match status" value="1"/>
</dbReference>
<reference evidence="1 2" key="1">
    <citation type="submission" date="2017-07" db="EMBL/GenBank/DDBJ databases">
        <title>Genome sequencing and assembly of Paenibacillus rigui.</title>
        <authorList>
            <person name="Mayilraj S."/>
        </authorList>
    </citation>
    <scope>NUCLEOTIDE SEQUENCE [LARGE SCALE GENOMIC DNA]</scope>
    <source>
        <strain evidence="1 2">JCM 16352</strain>
    </source>
</reference>
<sequence>MELIFVSHGQAEHTMNIPASYEIEAPGLTQLGVRQAERLRASLPLTEQDAVIASPTRRTLQTARIWCEGTDALRFAHPTVGPRQFPPRYDFFTYRCDHIMEPRQIKESFSEFLPAPDVPEYIWLQGIHTAPALLFDKWSAGFLAWCGRLERRKVYIVSHEGTISSYIQRLTGTPWRRKQFIDDLDWIPLSV</sequence>
<dbReference type="InterPro" id="IPR050275">
    <property type="entry name" value="PGM_Phosphatase"/>
</dbReference>
<proteinExistence type="predicted"/>
<dbReference type="InterPro" id="IPR013078">
    <property type="entry name" value="His_Pase_superF_clade-1"/>
</dbReference>
<evidence type="ECO:0000313" key="2">
    <source>
        <dbReference type="Proteomes" id="UP000215509"/>
    </source>
</evidence>
<dbReference type="PANTHER" id="PTHR48100:SF1">
    <property type="entry name" value="HISTIDINE PHOSPHATASE FAMILY PROTEIN-RELATED"/>
    <property type="match status" value="1"/>
</dbReference>
<dbReference type="RefSeq" id="WP_094013435.1">
    <property type="nucleotide sequence ID" value="NZ_NMQW01000002.1"/>
</dbReference>
<dbReference type="PANTHER" id="PTHR48100">
    <property type="entry name" value="BROAD-SPECIFICITY PHOSPHATASE YOR283W-RELATED"/>
    <property type="match status" value="1"/>
</dbReference>